<gene>
    <name evidence="4 5" type="primary">kdsB</name>
    <name evidence="5" type="ORF">Maes01_00075</name>
</gene>
<keyword evidence="4" id="KW-0963">Cytoplasm</keyword>
<dbReference type="NCBIfam" id="NF009905">
    <property type="entry name" value="PRK13368.1"/>
    <property type="match status" value="1"/>
</dbReference>
<comment type="function">
    <text evidence="4">Activates KDO (a required 8-carbon sugar) for incorporation into bacterial lipopolysaccharide in Gram-negative bacteria.</text>
</comment>
<comment type="subcellular location">
    <subcellularLocation>
        <location evidence="4">Cytoplasm</location>
    </subcellularLocation>
</comment>
<dbReference type="EMBL" id="BAABRT010000001">
    <property type="protein sequence ID" value="GAA5523530.1"/>
    <property type="molecule type" value="Genomic_DNA"/>
</dbReference>
<comment type="pathway">
    <text evidence="4">Nucleotide-sugar biosynthesis; CMP-3-deoxy-D-manno-octulosonate biosynthesis; CMP-3-deoxy-D-manno-octulosonate from 3-deoxy-D-manno-octulosonate and CTP: step 1/1.</text>
</comment>
<keyword evidence="2 4" id="KW-0548">Nucleotidyltransferase</keyword>
<keyword evidence="1 4" id="KW-0808">Transferase</keyword>
<dbReference type="GO" id="GO:0016779">
    <property type="term" value="F:nucleotidyltransferase activity"/>
    <property type="evidence" value="ECO:0007669"/>
    <property type="project" value="UniProtKB-KW"/>
</dbReference>
<dbReference type="InterPro" id="IPR004528">
    <property type="entry name" value="KdsB"/>
</dbReference>
<dbReference type="PANTHER" id="PTHR42866:SF2">
    <property type="entry name" value="3-DEOXY-MANNO-OCTULOSONATE CYTIDYLYLTRANSFERASE, MITOCHONDRIAL"/>
    <property type="match status" value="1"/>
</dbReference>
<evidence type="ECO:0000313" key="6">
    <source>
        <dbReference type="Proteomes" id="UP001408594"/>
    </source>
</evidence>
<dbReference type="EC" id="2.7.7.38" evidence="4"/>
<dbReference type="Pfam" id="PF02348">
    <property type="entry name" value="CTP_transf_3"/>
    <property type="match status" value="1"/>
</dbReference>
<dbReference type="PANTHER" id="PTHR42866">
    <property type="entry name" value="3-DEOXY-MANNO-OCTULOSONATE CYTIDYLYLTRANSFERASE"/>
    <property type="match status" value="1"/>
</dbReference>
<dbReference type="CDD" id="cd02517">
    <property type="entry name" value="CMP-KDO-Synthetase"/>
    <property type="match status" value="1"/>
</dbReference>
<dbReference type="NCBIfam" id="NF003952">
    <property type="entry name" value="PRK05450.1-5"/>
    <property type="match status" value="1"/>
</dbReference>
<evidence type="ECO:0000256" key="1">
    <source>
        <dbReference type="ARBA" id="ARBA00022679"/>
    </source>
</evidence>
<protein>
    <recommendedName>
        <fullName evidence="4">3-deoxy-manno-octulosonate cytidylyltransferase</fullName>
        <ecNumber evidence="4">2.7.7.38</ecNumber>
    </recommendedName>
    <alternativeName>
        <fullName evidence="4">CMP-2-keto-3-deoxyoctulosonic acid synthase</fullName>
        <shortName evidence="4">CKS</shortName>
        <shortName evidence="4">CMP-KDO synthase</shortName>
    </alternativeName>
</protein>
<organism evidence="5 6">
    <name type="scientific">Microbulbifer aestuariivivens</name>
    <dbReference type="NCBI Taxonomy" id="1908308"/>
    <lineage>
        <taxon>Bacteria</taxon>
        <taxon>Pseudomonadati</taxon>
        <taxon>Pseudomonadota</taxon>
        <taxon>Gammaproteobacteria</taxon>
        <taxon>Cellvibrionales</taxon>
        <taxon>Microbulbiferaceae</taxon>
        <taxon>Microbulbifer</taxon>
    </lineage>
</organism>
<comment type="caution">
    <text evidence="5">The sequence shown here is derived from an EMBL/GenBank/DDBJ whole genome shotgun (WGS) entry which is preliminary data.</text>
</comment>
<dbReference type="NCBIfam" id="NF003950">
    <property type="entry name" value="PRK05450.1-3"/>
    <property type="match status" value="1"/>
</dbReference>
<comment type="catalytic activity">
    <reaction evidence="4">
        <text>3-deoxy-alpha-D-manno-oct-2-ulosonate + CTP = CMP-3-deoxy-beta-D-manno-octulosonate + diphosphate</text>
        <dbReference type="Rhea" id="RHEA:23448"/>
        <dbReference type="ChEBI" id="CHEBI:33019"/>
        <dbReference type="ChEBI" id="CHEBI:37563"/>
        <dbReference type="ChEBI" id="CHEBI:85986"/>
        <dbReference type="ChEBI" id="CHEBI:85987"/>
        <dbReference type="EC" id="2.7.7.38"/>
    </reaction>
</comment>
<dbReference type="Proteomes" id="UP001408594">
    <property type="component" value="Unassembled WGS sequence"/>
</dbReference>
<proteinExistence type="inferred from homology"/>
<dbReference type="NCBIfam" id="TIGR00466">
    <property type="entry name" value="kdsB"/>
    <property type="match status" value="1"/>
</dbReference>
<comment type="similarity">
    <text evidence="4">Belongs to the KdsB family.</text>
</comment>
<dbReference type="SUPFAM" id="SSF53448">
    <property type="entry name" value="Nucleotide-diphospho-sugar transferases"/>
    <property type="match status" value="1"/>
</dbReference>
<evidence type="ECO:0000256" key="4">
    <source>
        <dbReference type="HAMAP-Rule" id="MF_00057"/>
    </source>
</evidence>
<evidence type="ECO:0000256" key="3">
    <source>
        <dbReference type="ARBA" id="ARBA00022985"/>
    </source>
</evidence>
<sequence>MTDSVSFDVVIPARFGSSRLPGKPLADIAGKPMIQHVYERAGESSAARVVVATDDMRVAEAVRGFGGEVCMTSAEHASGTDRLQEVASNLGLSEERIIVNVQGDEPLIPAAVIDQVAGNLARNHAAGVATLAEPIESLDDFLNPNIVKVVASESGLARYFSRAPIPWPRDAFAFEQRALPEGLHPRRHIGIYAYRVALLNRFVGWPMAPLERFESLEQLRFLFHDEQIHVADAREQVPGGVDTEADLTRMRELLAR</sequence>
<name>A0ABP9WK78_9GAMM</name>
<dbReference type="InterPro" id="IPR003329">
    <property type="entry name" value="Cytidylyl_trans"/>
</dbReference>
<dbReference type="HAMAP" id="MF_00057">
    <property type="entry name" value="KdsB"/>
    <property type="match status" value="1"/>
</dbReference>
<accession>A0ABP9WK78</accession>
<keyword evidence="3 4" id="KW-0448">Lipopolysaccharide biosynthesis</keyword>
<reference evidence="5 6" key="1">
    <citation type="submission" date="2024-02" db="EMBL/GenBank/DDBJ databases">
        <title>Microbulbifer aestuariivivens NBRC 112533.</title>
        <authorList>
            <person name="Ichikawa N."/>
            <person name="Katano-Makiyama Y."/>
            <person name="Hidaka K."/>
        </authorList>
    </citation>
    <scope>NUCLEOTIDE SEQUENCE [LARGE SCALE GENOMIC DNA]</scope>
    <source>
        <strain evidence="5 6">NBRC 112533</strain>
    </source>
</reference>
<evidence type="ECO:0000313" key="5">
    <source>
        <dbReference type="EMBL" id="GAA5523530.1"/>
    </source>
</evidence>
<dbReference type="RefSeq" id="WP_345547742.1">
    <property type="nucleotide sequence ID" value="NZ_BAABRT010000001.1"/>
</dbReference>
<evidence type="ECO:0000256" key="2">
    <source>
        <dbReference type="ARBA" id="ARBA00022695"/>
    </source>
</evidence>
<keyword evidence="6" id="KW-1185">Reference proteome</keyword>
<dbReference type="Gene3D" id="3.90.550.10">
    <property type="entry name" value="Spore Coat Polysaccharide Biosynthesis Protein SpsA, Chain A"/>
    <property type="match status" value="1"/>
</dbReference>
<dbReference type="InterPro" id="IPR029044">
    <property type="entry name" value="Nucleotide-diphossugar_trans"/>
</dbReference>